<reference evidence="4" key="2">
    <citation type="submission" date="2009-11" db="EMBL/GenBank/DDBJ databases">
        <title>The Genome Sequence of Allomyces macrogynus strain ATCC 38327.</title>
        <authorList>
            <consortium name="The Broad Institute Genome Sequencing Platform"/>
            <person name="Russ C."/>
            <person name="Cuomo C."/>
            <person name="Shea T."/>
            <person name="Young S.K."/>
            <person name="Zeng Q."/>
            <person name="Koehrsen M."/>
            <person name="Haas B."/>
            <person name="Borodovsky M."/>
            <person name="Guigo R."/>
            <person name="Alvarado L."/>
            <person name="Berlin A."/>
            <person name="Borenstein D."/>
            <person name="Chen Z."/>
            <person name="Engels R."/>
            <person name="Freedman E."/>
            <person name="Gellesch M."/>
            <person name="Goldberg J."/>
            <person name="Griggs A."/>
            <person name="Gujja S."/>
            <person name="Heiman D."/>
            <person name="Hepburn T."/>
            <person name="Howarth C."/>
            <person name="Jen D."/>
            <person name="Larson L."/>
            <person name="Lewis B."/>
            <person name="Mehta T."/>
            <person name="Park D."/>
            <person name="Pearson M."/>
            <person name="Roberts A."/>
            <person name="Saif S."/>
            <person name="Shenoy N."/>
            <person name="Sisk P."/>
            <person name="Stolte C."/>
            <person name="Sykes S."/>
            <person name="Walk T."/>
            <person name="White J."/>
            <person name="Yandava C."/>
            <person name="Burger G."/>
            <person name="Gray M.W."/>
            <person name="Holland P.W.H."/>
            <person name="King N."/>
            <person name="Lang F.B.F."/>
            <person name="Roger A.J."/>
            <person name="Ruiz-Trillo I."/>
            <person name="Lander E."/>
            <person name="Nusbaum C."/>
        </authorList>
    </citation>
    <scope>NUCLEOTIDE SEQUENCE [LARGE SCALE GENOMIC DNA]</scope>
    <source>
        <strain evidence="4">ATCC 38327</strain>
    </source>
</reference>
<dbReference type="STRING" id="578462.A0A0L0SEW6"/>
<feature type="transmembrane region" description="Helical" evidence="2">
    <location>
        <begin position="411"/>
        <end position="436"/>
    </location>
</feature>
<feature type="region of interest" description="Disordered" evidence="1">
    <location>
        <begin position="366"/>
        <end position="396"/>
    </location>
</feature>
<keyword evidence="2" id="KW-0472">Membrane</keyword>
<evidence type="ECO:0000313" key="4">
    <source>
        <dbReference type="Proteomes" id="UP000054350"/>
    </source>
</evidence>
<evidence type="ECO:0000313" key="3">
    <source>
        <dbReference type="EMBL" id="KNE61041.1"/>
    </source>
</evidence>
<dbReference type="OrthoDB" id="5594888at2759"/>
<feature type="compositionally biased region" description="Low complexity" evidence="1">
    <location>
        <begin position="78"/>
        <end position="105"/>
    </location>
</feature>
<dbReference type="Gene3D" id="1.20.58.70">
    <property type="match status" value="1"/>
</dbReference>
<keyword evidence="2" id="KW-0812">Transmembrane</keyword>
<gene>
    <name evidence="3" type="ORF">AMAG_06797</name>
</gene>
<dbReference type="EMBL" id="GG745337">
    <property type="protein sequence ID" value="KNE61041.1"/>
    <property type="molecule type" value="Genomic_DNA"/>
</dbReference>
<feature type="region of interest" description="Disordered" evidence="1">
    <location>
        <begin position="56"/>
        <end position="110"/>
    </location>
</feature>
<keyword evidence="2" id="KW-1133">Transmembrane helix</keyword>
<name>A0A0L0SEW6_ALLM3</name>
<reference evidence="3 4" key="1">
    <citation type="submission" date="2009-11" db="EMBL/GenBank/DDBJ databases">
        <title>Annotation of Allomyces macrogynus ATCC 38327.</title>
        <authorList>
            <consortium name="The Broad Institute Genome Sequencing Platform"/>
            <person name="Russ C."/>
            <person name="Cuomo C."/>
            <person name="Burger G."/>
            <person name="Gray M.W."/>
            <person name="Holland P.W.H."/>
            <person name="King N."/>
            <person name="Lang F.B.F."/>
            <person name="Roger A.J."/>
            <person name="Ruiz-Trillo I."/>
            <person name="Young S.K."/>
            <person name="Zeng Q."/>
            <person name="Gargeya S."/>
            <person name="Fitzgerald M."/>
            <person name="Haas B."/>
            <person name="Abouelleil A."/>
            <person name="Alvarado L."/>
            <person name="Arachchi H.M."/>
            <person name="Berlin A."/>
            <person name="Chapman S.B."/>
            <person name="Gearin G."/>
            <person name="Goldberg J."/>
            <person name="Griggs A."/>
            <person name="Gujja S."/>
            <person name="Hansen M."/>
            <person name="Heiman D."/>
            <person name="Howarth C."/>
            <person name="Larimer J."/>
            <person name="Lui A."/>
            <person name="MacDonald P.J.P."/>
            <person name="McCowen C."/>
            <person name="Montmayeur A."/>
            <person name="Murphy C."/>
            <person name="Neiman D."/>
            <person name="Pearson M."/>
            <person name="Priest M."/>
            <person name="Roberts A."/>
            <person name="Saif S."/>
            <person name="Shea T."/>
            <person name="Sisk P."/>
            <person name="Stolte C."/>
            <person name="Sykes S."/>
            <person name="Wortman J."/>
            <person name="Nusbaum C."/>
            <person name="Birren B."/>
        </authorList>
    </citation>
    <scope>NUCLEOTIDE SEQUENCE [LARGE SCALE GENOMIC DNA]</scope>
    <source>
        <strain evidence="3 4">ATCC 38327</strain>
    </source>
</reference>
<evidence type="ECO:0000256" key="1">
    <source>
        <dbReference type="SAM" id="MobiDB-lite"/>
    </source>
</evidence>
<sequence length="528" mass="56261">MNRLVDRDENEQWSDTTVNVNDPLLLPSSPHLARPSIRRDRLAELHATISASPMCVSTTTTTTTTPSRVPRHTPADAPSRSTTTWPRPSTLLSPTKSSSGDPSSSHLTWSDTPTAIATVPSPTLAKTALLTSFLDDVVSVTTTLAQVHADLADLHTAHTAALRTSSSTTAAPPHDRAWLASTTLRLHTTLAQCRDTHLPALVARLHADLARDPDSSSFFTAASAHLRSAATKYDACSRLFVAHCASYTGSIRARLVRELRVVHPDADPASLNAYLDADPGSSPPTPVVGGNAVTGIFAYEILRARSGLVTGMPPAARAAFQGIHDRHVELRELERGVEMVKGLLVDVERMLAPPLVVIREVETERVGSPSEDTGEVERASLRSTVESEEGGEKKGMGKVGRELWDRVARAPWYLCALVVGAMAIVALVVGVTVWAASRVNLVDMRLQREGAATRIDEAQPTLTDNAAVSTSWSASTTTMWTTTGESTLTTTTTTIHASVMSSSAPISALSLTTAVVVGAPSPTPTPRR</sequence>
<accession>A0A0L0SEW6</accession>
<feature type="region of interest" description="Disordered" evidence="1">
    <location>
        <begin position="1"/>
        <end position="32"/>
    </location>
</feature>
<dbReference type="AlphaFoldDB" id="A0A0L0SEW6"/>
<dbReference type="Proteomes" id="UP000054350">
    <property type="component" value="Unassembled WGS sequence"/>
</dbReference>
<protein>
    <submittedName>
        <fullName evidence="3">Uncharacterized protein</fullName>
    </submittedName>
</protein>
<keyword evidence="4" id="KW-1185">Reference proteome</keyword>
<proteinExistence type="predicted"/>
<evidence type="ECO:0000256" key="2">
    <source>
        <dbReference type="SAM" id="Phobius"/>
    </source>
</evidence>
<dbReference type="VEuPathDB" id="FungiDB:AMAG_06797"/>
<organism evidence="3 4">
    <name type="scientific">Allomyces macrogynus (strain ATCC 38327)</name>
    <name type="common">Allomyces javanicus var. macrogynus</name>
    <dbReference type="NCBI Taxonomy" id="578462"/>
    <lineage>
        <taxon>Eukaryota</taxon>
        <taxon>Fungi</taxon>
        <taxon>Fungi incertae sedis</taxon>
        <taxon>Blastocladiomycota</taxon>
        <taxon>Blastocladiomycetes</taxon>
        <taxon>Blastocladiales</taxon>
        <taxon>Blastocladiaceae</taxon>
        <taxon>Allomyces</taxon>
    </lineage>
</organism>